<protein>
    <recommendedName>
        <fullName evidence="4">Anti-sigma factor</fullName>
    </recommendedName>
</protein>
<evidence type="ECO:0000313" key="3">
    <source>
        <dbReference type="Proteomes" id="UP001056937"/>
    </source>
</evidence>
<feature type="transmembrane region" description="Helical" evidence="1">
    <location>
        <begin position="85"/>
        <end position="109"/>
    </location>
</feature>
<proteinExistence type="predicted"/>
<evidence type="ECO:0000313" key="2">
    <source>
        <dbReference type="EMBL" id="USI74717.1"/>
    </source>
</evidence>
<dbReference type="Proteomes" id="UP001056937">
    <property type="component" value="Chromosome 2"/>
</dbReference>
<sequence>MTEPLTEARFRALADAYGGVVQRWPEAERAAALEMARLPQWQAVLAEAARLDARLDLWTVAPPSPALQARILAARRLPLSRRARLWWSGIGLATALAGAAAGSVAAAALPIDHGAAVDEATAFGALPQQES</sequence>
<dbReference type="EMBL" id="CP084931">
    <property type="protein sequence ID" value="USI74717.1"/>
    <property type="molecule type" value="Genomic_DNA"/>
</dbReference>
<keyword evidence="1" id="KW-1133">Transmembrane helix</keyword>
<name>A0ABY4XCN2_9SPHN</name>
<accession>A0ABY4XCN2</accession>
<reference evidence="2" key="1">
    <citation type="journal article" date="2022" name="Toxins">
        <title>Genomic Analysis of Sphingopyxis sp. USTB-05 for Biodegrading Cyanobacterial Hepatotoxins.</title>
        <authorList>
            <person name="Liu C."/>
            <person name="Xu Q."/>
            <person name="Zhao Z."/>
            <person name="Zhang H."/>
            <person name="Liu X."/>
            <person name="Yin C."/>
            <person name="Liu Y."/>
            <person name="Yan H."/>
        </authorList>
    </citation>
    <scope>NUCLEOTIDE SEQUENCE</scope>
    <source>
        <strain evidence="2">NBD5</strain>
    </source>
</reference>
<dbReference type="RefSeq" id="WP_252168531.1">
    <property type="nucleotide sequence ID" value="NZ_CP084931.1"/>
</dbReference>
<gene>
    <name evidence="2" type="ORF">LHA26_18375</name>
</gene>
<evidence type="ECO:0000256" key="1">
    <source>
        <dbReference type="SAM" id="Phobius"/>
    </source>
</evidence>
<keyword evidence="3" id="KW-1185">Reference proteome</keyword>
<keyword evidence="1" id="KW-0812">Transmembrane</keyword>
<organism evidence="2 3">
    <name type="scientific">Sphingomonas morindae</name>
    <dbReference type="NCBI Taxonomy" id="1541170"/>
    <lineage>
        <taxon>Bacteria</taxon>
        <taxon>Pseudomonadati</taxon>
        <taxon>Pseudomonadota</taxon>
        <taxon>Alphaproteobacteria</taxon>
        <taxon>Sphingomonadales</taxon>
        <taxon>Sphingomonadaceae</taxon>
        <taxon>Sphingomonas</taxon>
    </lineage>
</organism>
<evidence type="ECO:0008006" key="4">
    <source>
        <dbReference type="Google" id="ProtNLM"/>
    </source>
</evidence>
<keyword evidence="1" id="KW-0472">Membrane</keyword>